<accession>A0A1H6IT59</accession>
<dbReference type="InterPro" id="IPR001647">
    <property type="entry name" value="HTH_TetR"/>
</dbReference>
<evidence type="ECO:0000259" key="2">
    <source>
        <dbReference type="Pfam" id="PF00440"/>
    </source>
</evidence>
<dbReference type="GO" id="GO:0003677">
    <property type="term" value="F:DNA binding"/>
    <property type="evidence" value="ECO:0007669"/>
    <property type="project" value="UniProtKB-KW"/>
</dbReference>
<name>A0A1H6IT59_MYCRU</name>
<dbReference type="Proteomes" id="UP000182915">
    <property type="component" value="Chromosome I"/>
</dbReference>
<sequence length="190" mass="21387">MLPIMTAATSTGRRVTADDWIQAGFDVLAEGGPNALRIGRLCERLDVTKGSFYWHFADMRAYRAALARAWGNLHDERRRRFENMRDADPRKRLAVMMQTLVCPDHWALERAMRVWALTDESALASVQRSDGRVLGAVREALVDYGFEQDEADLRSAVLFATGVGLLHEASSTVQEATPLSERVLDLVLRR</sequence>
<keyword evidence="4" id="KW-1185">Reference proteome</keyword>
<evidence type="ECO:0000256" key="1">
    <source>
        <dbReference type="ARBA" id="ARBA00023125"/>
    </source>
</evidence>
<proteinExistence type="predicted"/>
<organism evidence="3 4">
    <name type="scientific">Mycolicibacterium rutilum</name>
    <name type="common">Mycobacterium rutilum</name>
    <dbReference type="NCBI Taxonomy" id="370526"/>
    <lineage>
        <taxon>Bacteria</taxon>
        <taxon>Bacillati</taxon>
        <taxon>Actinomycetota</taxon>
        <taxon>Actinomycetes</taxon>
        <taxon>Mycobacteriales</taxon>
        <taxon>Mycobacteriaceae</taxon>
        <taxon>Mycolicibacterium</taxon>
    </lineage>
</organism>
<keyword evidence="1 3" id="KW-0238">DNA-binding</keyword>
<evidence type="ECO:0000313" key="3">
    <source>
        <dbReference type="EMBL" id="SEH52473.1"/>
    </source>
</evidence>
<dbReference type="Gene3D" id="1.10.357.10">
    <property type="entry name" value="Tetracycline Repressor, domain 2"/>
    <property type="match status" value="1"/>
</dbReference>
<dbReference type="EMBL" id="LT629971">
    <property type="protein sequence ID" value="SEH52473.1"/>
    <property type="molecule type" value="Genomic_DNA"/>
</dbReference>
<evidence type="ECO:0000313" key="4">
    <source>
        <dbReference type="Proteomes" id="UP000182915"/>
    </source>
</evidence>
<dbReference type="AlphaFoldDB" id="A0A1H6IT59"/>
<dbReference type="SUPFAM" id="SSF46689">
    <property type="entry name" value="Homeodomain-like"/>
    <property type="match status" value="1"/>
</dbReference>
<dbReference type="InterPro" id="IPR009057">
    <property type="entry name" value="Homeodomain-like_sf"/>
</dbReference>
<reference evidence="4" key="1">
    <citation type="submission" date="2016-10" db="EMBL/GenBank/DDBJ databases">
        <authorList>
            <person name="Varghese N."/>
            <person name="Submissions S."/>
        </authorList>
    </citation>
    <scope>NUCLEOTIDE SEQUENCE [LARGE SCALE GENOMIC DNA]</scope>
    <source>
        <strain evidence="4">DSM 45405</strain>
    </source>
</reference>
<gene>
    <name evidence="3" type="ORF">SAMN04489835_0947</name>
</gene>
<protein>
    <submittedName>
        <fullName evidence="3">DNA-binding transcriptional regulator, AcrR family</fullName>
    </submittedName>
</protein>
<dbReference type="Pfam" id="PF00440">
    <property type="entry name" value="TetR_N"/>
    <property type="match status" value="1"/>
</dbReference>
<feature type="domain" description="HTH tetR-type" evidence="2">
    <location>
        <begin position="21"/>
        <end position="61"/>
    </location>
</feature>